<dbReference type="InterPro" id="IPR050091">
    <property type="entry name" value="PKS_NRPS_Biosynth_Enz"/>
</dbReference>
<sequence length="328" mass="36066">MSAAKVTSRYWVDNMCNSVMFAGALARVAQEAGDVNLVVKIGPHPALKGPTTAVIASVPYTGLLARGENNVLQLSAALGFVWTRLGTDSVRFRDVESLLSGTESRAKVLDDLPPYSFEHQRTYWTGSRMANHFKHRRAIHAPNPILGSPCSEATTPGEVQWRNILRLDEMSWLKGHMLPLVETKPYSMVSVDNEAFYANLSDVGYNYSPPFCGVSNIRRKPGYSVGTLLNQSGSAWEDKLALHPGMLGSALQATFAAWSFPGETQIWALHVPVSISTIIANPYFTTLGQGDKQIMMRYEAFIRSMESSSVVADIYLHNENASHADRGL</sequence>
<comment type="caution">
    <text evidence="6">The sequence shown here is derived from an EMBL/GenBank/DDBJ whole genome shotgun (WGS) entry which is preliminary data.</text>
</comment>
<evidence type="ECO:0000256" key="3">
    <source>
        <dbReference type="ARBA" id="ARBA00022679"/>
    </source>
</evidence>
<dbReference type="Gene3D" id="3.30.70.3290">
    <property type="match status" value="1"/>
</dbReference>
<accession>A0A9P8MV38</accession>
<dbReference type="GO" id="GO:0006633">
    <property type="term" value="P:fatty acid biosynthetic process"/>
    <property type="evidence" value="ECO:0007669"/>
    <property type="project" value="TreeGrafter"/>
</dbReference>
<dbReference type="GeneID" id="68355994"/>
<evidence type="ECO:0000259" key="5">
    <source>
        <dbReference type="PROSITE" id="PS52019"/>
    </source>
</evidence>
<feature type="region of interest" description="N-terminal hotdog fold" evidence="4">
    <location>
        <begin position="18"/>
        <end position="152"/>
    </location>
</feature>
<dbReference type="Proteomes" id="UP000824596">
    <property type="component" value="Unassembled WGS sequence"/>
</dbReference>
<dbReference type="OrthoDB" id="416786at2759"/>
<keyword evidence="7" id="KW-1185">Reference proteome</keyword>
<dbReference type="InterPro" id="IPR001227">
    <property type="entry name" value="Ac_transferase_dom_sf"/>
</dbReference>
<dbReference type="Gene3D" id="3.10.129.120">
    <property type="match status" value="1"/>
</dbReference>
<feature type="region of interest" description="C-terminal hotdog fold" evidence="4">
    <location>
        <begin position="188"/>
        <end position="328"/>
    </location>
</feature>
<evidence type="ECO:0000256" key="2">
    <source>
        <dbReference type="ARBA" id="ARBA00022553"/>
    </source>
</evidence>
<dbReference type="AlphaFoldDB" id="A0A9P8MV38"/>
<protein>
    <submittedName>
        <fullName evidence="6">Polyketide synthase dehydratase domain-containing protein</fullName>
    </submittedName>
</protein>
<dbReference type="GO" id="GO:0004312">
    <property type="term" value="F:fatty acid synthase activity"/>
    <property type="evidence" value="ECO:0007669"/>
    <property type="project" value="TreeGrafter"/>
</dbReference>
<dbReference type="GO" id="GO:0044550">
    <property type="term" value="P:secondary metabolite biosynthetic process"/>
    <property type="evidence" value="ECO:0007669"/>
    <property type="project" value="TreeGrafter"/>
</dbReference>
<dbReference type="Pfam" id="PF14765">
    <property type="entry name" value="PS-DH"/>
    <property type="match status" value="1"/>
</dbReference>
<keyword evidence="1" id="KW-0596">Phosphopantetheine</keyword>
<dbReference type="PANTHER" id="PTHR43775:SF20">
    <property type="entry name" value="HYBRID PKS-NRPS SYNTHETASE APDA"/>
    <property type="match status" value="1"/>
</dbReference>
<keyword evidence="3" id="KW-0808">Transferase</keyword>
<dbReference type="PROSITE" id="PS52019">
    <property type="entry name" value="PKS_MFAS_DH"/>
    <property type="match status" value="1"/>
</dbReference>
<dbReference type="Gene3D" id="3.40.366.10">
    <property type="entry name" value="Malonyl-Coenzyme A Acyl Carrier Protein, domain 2"/>
    <property type="match status" value="1"/>
</dbReference>
<name>A0A9P8MV38_9HYPO</name>
<evidence type="ECO:0000256" key="1">
    <source>
        <dbReference type="ARBA" id="ARBA00022450"/>
    </source>
</evidence>
<evidence type="ECO:0000256" key="4">
    <source>
        <dbReference type="PROSITE-ProRule" id="PRU01363"/>
    </source>
</evidence>
<comment type="caution">
    <text evidence="4">Lacks conserved residue(s) required for the propagation of feature annotation.</text>
</comment>
<proteinExistence type="predicted"/>
<dbReference type="SUPFAM" id="SSF52151">
    <property type="entry name" value="FabD/lysophospholipase-like"/>
    <property type="match status" value="1"/>
</dbReference>
<dbReference type="RefSeq" id="XP_044719298.1">
    <property type="nucleotide sequence ID" value="XM_044865336.1"/>
</dbReference>
<gene>
    <name evidence="6" type="ORF">HRG_06865</name>
</gene>
<dbReference type="InterPro" id="IPR049551">
    <property type="entry name" value="PKS_DH_C"/>
</dbReference>
<dbReference type="Gene3D" id="3.10.129.110">
    <property type="entry name" value="Polyketide synthase dehydratase"/>
    <property type="match status" value="1"/>
</dbReference>
<keyword evidence="2" id="KW-0597">Phosphoprotein</keyword>
<organism evidence="6 7">
    <name type="scientific">Hirsutella rhossiliensis</name>
    <dbReference type="NCBI Taxonomy" id="111463"/>
    <lineage>
        <taxon>Eukaryota</taxon>
        <taxon>Fungi</taxon>
        <taxon>Dikarya</taxon>
        <taxon>Ascomycota</taxon>
        <taxon>Pezizomycotina</taxon>
        <taxon>Sordariomycetes</taxon>
        <taxon>Hypocreomycetidae</taxon>
        <taxon>Hypocreales</taxon>
        <taxon>Ophiocordycipitaceae</taxon>
        <taxon>Hirsutella</taxon>
    </lineage>
</organism>
<dbReference type="EMBL" id="JAIZPD010000007">
    <property type="protein sequence ID" value="KAH0961785.1"/>
    <property type="molecule type" value="Genomic_DNA"/>
</dbReference>
<dbReference type="InterPro" id="IPR016035">
    <property type="entry name" value="Acyl_Trfase/lysoPLipase"/>
</dbReference>
<dbReference type="PANTHER" id="PTHR43775">
    <property type="entry name" value="FATTY ACID SYNTHASE"/>
    <property type="match status" value="1"/>
</dbReference>
<reference evidence="6" key="1">
    <citation type="submission" date="2021-09" db="EMBL/GenBank/DDBJ databases">
        <title>A high-quality genome of the endoparasitic fungus Hirsutella rhossiliensis with a comparison of Hirsutella genomes reveals transposable elements contributing to genome size variation.</title>
        <authorList>
            <person name="Lin R."/>
            <person name="Jiao Y."/>
            <person name="Sun X."/>
            <person name="Ling J."/>
            <person name="Xie B."/>
            <person name="Cheng X."/>
        </authorList>
    </citation>
    <scope>NUCLEOTIDE SEQUENCE</scope>
    <source>
        <strain evidence="6">HR02</strain>
    </source>
</reference>
<dbReference type="InterPro" id="IPR049900">
    <property type="entry name" value="PKS_mFAS_DH"/>
</dbReference>
<feature type="domain" description="PKS/mFAS DH" evidence="5">
    <location>
        <begin position="18"/>
        <end position="328"/>
    </location>
</feature>
<evidence type="ECO:0000313" key="7">
    <source>
        <dbReference type="Proteomes" id="UP000824596"/>
    </source>
</evidence>
<dbReference type="InterPro" id="IPR042104">
    <property type="entry name" value="PKS_dehydratase_sf"/>
</dbReference>
<evidence type="ECO:0000313" key="6">
    <source>
        <dbReference type="EMBL" id="KAH0961785.1"/>
    </source>
</evidence>